<evidence type="ECO:0000256" key="1">
    <source>
        <dbReference type="ARBA" id="ARBA00005046"/>
    </source>
</evidence>
<organism evidence="4">
    <name type="scientific">marine metagenome</name>
    <dbReference type="NCBI Taxonomy" id="408172"/>
    <lineage>
        <taxon>unclassified sequences</taxon>
        <taxon>metagenomes</taxon>
        <taxon>ecological metagenomes</taxon>
    </lineage>
</organism>
<dbReference type="AlphaFoldDB" id="A0A382H413"/>
<gene>
    <name evidence="4" type="ORF">METZ01_LOCUS234511</name>
</gene>
<protein>
    <recommendedName>
        <fullName evidence="3">MoeA N-terminal and linker domain-containing protein</fullName>
    </recommendedName>
</protein>
<dbReference type="Gene3D" id="2.170.190.11">
    <property type="entry name" value="Molybdopterin biosynthesis moea protein, domain 3"/>
    <property type="match status" value="1"/>
</dbReference>
<feature type="domain" description="MoeA N-terminal and linker" evidence="3">
    <location>
        <begin position="2"/>
        <end position="146"/>
    </location>
</feature>
<proteinExistence type="predicted"/>
<dbReference type="InterPro" id="IPR038987">
    <property type="entry name" value="MoeA-like"/>
</dbReference>
<dbReference type="FunFam" id="2.170.190.11:FF:000001">
    <property type="entry name" value="Molybdopterin molybdenumtransferase"/>
    <property type="match status" value="1"/>
</dbReference>
<keyword evidence="2" id="KW-0501">Molybdenum cofactor biosynthesis</keyword>
<dbReference type="PANTHER" id="PTHR10192:SF5">
    <property type="entry name" value="GEPHYRIN"/>
    <property type="match status" value="1"/>
</dbReference>
<dbReference type="Gene3D" id="3.90.105.10">
    <property type="entry name" value="Molybdopterin biosynthesis moea protein, domain 2"/>
    <property type="match status" value="1"/>
</dbReference>
<comment type="pathway">
    <text evidence="1">Cofactor biosynthesis; molybdopterin biosynthesis.</text>
</comment>
<evidence type="ECO:0000313" key="4">
    <source>
        <dbReference type="EMBL" id="SVB81657.1"/>
    </source>
</evidence>
<evidence type="ECO:0000256" key="2">
    <source>
        <dbReference type="ARBA" id="ARBA00023150"/>
    </source>
</evidence>
<dbReference type="GO" id="GO:0061599">
    <property type="term" value="F:molybdopterin molybdotransferase activity"/>
    <property type="evidence" value="ECO:0007669"/>
    <property type="project" value="TreeGrafter"/>
</dbReference>
<dbReference type="SUPFAM" id="SSF63882">
    <property type="entry name" value="MoeA N-terminal region -like"/>
    <property type="match status" value="1"/>
</dbReference>
<dbReference type="Pfam" id="PF03453">
    <property type="entry name" value="MoeA_N"/>
    <property type="match status" value="1"/>
</dbReference>
<dbReference type="InterPro" id="IPR036135">
    <property type="entry name" value="MoeA_linker/N_sf"/>
</dbReference>
<dbReference type="InterPro" id="IPR005110">
    <property type="entry name" value="MoeA_linker/N"/>
</dbReference>
<dbReference type="PANTHER" id="PTHR10192">
    <property type="entry name" value="MOLYBDOPTERIN BIOSYNTHESIS PROTEIN"/>
    <property type="match status" value="1"/>
</dbReference>
<reference evidence="4" key="1">
    <citation type="submission" date="2018-05" db="EMBL/GenBank/DDBJ databases">
        <authorList>
            <person name="Lanie J.A."/>
            <person name="Ng W.-L."/>
            <person name="Kazmierczak K.M."/>
            <person name="Andrzejewski T.M."/>
            <person name="Davidsen T.M."/>
            <person name="Wayne K.J."/>
            <person name="Tettelin H."/>
            <person name="Glass J.I."/>
            <person name="Rusch D."/>
            <person name="Podicherti R."/>
            <person name="Tsui H.-C.T."/>
            <person name="Winkler M.E."/>
        </authorList>
    </citation>
    <scope>NUCLEOTIDE SEQUENCE</scope>
</reference>
<dbReference type="GO" id="GO:0006777">
    <property type="term" value="P:Mo-molybdopterin cofactor biosynthetic process"/>
    <property type="evidence" value="ECO:0007669"/>
    <property type="project" value="UniProtKB-KW"/>
</dbReference>
<name>A0A382H413_9ZZZZ</name>
<feature type="non-terminal residue" evidence="4">
    <location>
        <position position="146"/>
    </location>
</feature>
<dbReference type="GO" id="GO:0005829">
    <property type="term" value="C:cytosol"/>
    <property type="evidence" value="ECO:0007669"/>
    <property type="project" value="TreeGrafter"/>
</dbReference>
<accession>A0A382H413</accession>
<dbReference type="EMBL" id="UINC01058882">
    <property type="protein sequence ID" value="SVB81657.1"/>
    <property type="molecule type" value="Genomic_DNA"/>
</dbReference>
<evidence type="ECO:0000259" key="3">
    <source>
        <dbReference type="Pfam" id="PF03453"/>
    </source>
</evidence>
<sequence length="146" mass="16134">MLSVEEARERIISKFHILNKEYSSILDSLGQVIAEDIYSKIMVPPLDNSAMDGFALNNEDIVSASETNIVYLNVVETIEAGRIPKKKILKGEASRIMTGAPIPEGATTVVPFEDTDENQQKKSNITKIGIKLKTEKLENIRTAGED</sequence>